<evidence type="ECO:0000313" key="1">
    <source>
        <dbReference type="EMBL" id="CAF1125956.1"/>
    </source>
</evidence>
<accession>A0A814QYB5</accession>
<name>A0A814QYB5_9BILA</name>
<gene>
    <name evidence="1" type="ORF">OXX778_LOCUS22254</name>
</gene>
<dbReference type="AlphaFoldDB" id="A0A814QYB5"/>
<dbReference type="InterPro" id="IPR043504">
    <property type="entry name" value="Peptidase_S1_PA_chymotrypsin"/>
</dbReference>
<feature type="non-terminal residue" evidence="1">
    <location>
        <position position="1"/>
    </location>
</feature>
<dbReference type="EMBL" id="CAJNOC010009198">
    <property type="protein sequence ID" value="CAF1125956.1"/>
    <property type="molecule type" value="Genomic_DNA"/>
</dbReference>
<dbReference type="InterPro" id="IPR009003">
    <property type="entry name" value="Peptidase_S1_PA"/>
</dbReference>
<evidence type="ECO:0008006" key="3">
    <source>
        <dbReference type="Google" id="ProtNLM"/>
    </source>
</evidence>
<comment type="caution">
    <text evidence="1">The sequence shown here is derived from an EMBL/GenBank/DDBJ whole genome shotgun (WGS) entry which is preliminary data.</text>
</comment>
<dbReference type="Proteomes" id="UP000663879">
    <property type="component" value="Unassembled WGS sequence"/>
</dbReference>
<dbReference type="SUPFAM" id="SSF50494">
    <property type="entry name" value="Trypsin-like serine proteases"/>
    <property type="match status" value="1"/>
</dbReference>
<proteinExistence type="predicted"/>
<dbReference type="OrthoDB" id="6147874at2759"/>
<sequence>GSTTGKNTSKSDFLYETNLLVQNSNTYCAGLNSTHYCTVSSNNSNICNNDIGNPLMYNLNGKWFIYGIYSNNYINTITGDCLPQYPSFAQMIPLQLNWLKNQILF</sequence>
<dbReference type="Gene3D" id="2.40.10.10">
    <property type="entry name" value="Trypsin-like serine proteases"/>
    <property type="match status" value="1"/>
</dbReference>
<organism evidence="1 2">
    <name type="scientific">Brachionus calyciflorus</name>
    <dbReference type="NCBI Taxonomy" id="104777"/>
    <lineage>
        <taxon>Eukaryota</taxon>
        <taxon>Metazoa</taxon>
        <taxon>Spiralia</taxon>
        <taxon>Gnathifera</taxon>
        <taxon>Rotifera</taxon>
        <taxon>Eurotatoria</taxon>
        <taxon>Monogononta</taxon>
        <taxon>Pseudotrocha</taxon>
        <taxon>Ploima</taxon>
        <taxon>Brachionidae</taxon>
        <taxon>Brachionus</taxon>
    </lineage>
</organism>
<keyword evidence="2" id="KW-1185">Reference proteome</keyword>
<protein>
    <recommendedName>
        <fullName evidence="3">Peptidase S1 domain-containing protein</fullName>
    </recommendedName>
</protein>
<evidence type="ECO:0000313" key="2">
    <source>
        <dbReference type="Proteomes" id="UP000663879"/>
    </source>
</evidence>
<reference evidence="1" key="1">
    <citation type="submission" date="2021-02" db="EMBL/GenBank/DDBJ databases">
        <authorList>
            <person name="Nowell W R."/>
        </authorList>
    </citation>
    <scope>NUCLEOTIDE SEQUENCE</scope>
    <source>
        <strain evidence="1">Ploen Becks lab</strain>
    </source>
</reference>